<dbReference type="InterPro" id="IPR021748">
    <property type="entry name" value="DUF3314"/>
</dbReference>
<sequence>MLLDFSQQLCDKLEQLVLSCASYNLLCLDETEPNSVSHFCVGQCQLGQLKLTTFRYCKPAPYLYQMDTGLYKRMRWNVEKLQDGQQTDKEQGGDSKEREAEIEYYFLCYEDIPNAHAESDWGRPGFSDGTVVRMWSIGQWVQVDPDPITENIQDWILCEVPQATYSRLLFLGSDEPSCVIATNYLQQLLLSWRTTD</sequence>
<gene>
    <name evidence="1" type="ORF">Q5P01_025032</name>
</gene>
<proteinExistence type="predicted"/>
<dbReference type="EMBL" id="JAUPFM010000021">
    <property type="protein sequence ID" value="KAK2816841.1"/>
    <property type="molecule type" value="Genomic_DNA"/>
</dbReference>
<comment type="caution">
    <text evidence="1">The sequence shown here is derived from an EMBL/GenBank/DDBJ whole genome shotgun (WGS) entry which is preliminary data.</text>
</comment>
<organism evidence="1 2">
    <name type="scientific">Channa striata</name>
    <name type="common">Snakehead murrel</name>
    <name type="synonym">Ophicephalus striatus</name>
    <dbReference type="NCBI Taxonomy" id="64152"/>
    <lineage>
        <taxon>Eukaryota</taxon>
        <taxon>Metazoa</taxon>
        <taxon>Chordata</taxon>
        <taxon>Craniata</taxon>
        <taxon>Vertebrata</taxon>
        <taxon>Euteleostomi</taxon>
        <taxon>Actinopterygii</taxon>
        <taxon>Neopterygii</taxon>
        <taxon>Teleostei</taxon>
        <taxon>Neoteleostei</taxon>
        <taxon>Acanthomorphata</taxon>
        <taxon>Anabantaria</taxon>
        <taxon>Anabantiformes</taxon>
        <taxon>Channoidei</taxon>
        <taxon>Channidae</taxon>
        <taxon>Channa</taxon>
    </lineage>
</organism>
<dbReference type="PANTHER" id="PTHR36292:SF1">
    <property type="entry name" value="UPF0575 PROTEIN C19ORF67"/>
    <property type="match status" value="1"/>
</dbReference>
<accession>A0AA88LL63</accession>
<dbReference type="Pfam" id="PF11771">
    <property type="entry name" value="DUF3314"/>
    <property type="match status" value="1"/>
</dbReference>
<evidence type="ECO:0000313" key="1">
    <source>
        <dbReference type="EMBL" id="KAK2816841.1"/>
    </source>
</evidence>
<reference evidence="1" key="1">
    <citation type="submission" date="2023-07" db="EMBL/GenBank/DDBJ databases">
        <title>Chromosome-level Genome Assembly of Striped Snakehead (Channa striata).</title>
        <authorList>
            <person name="Liu H."/>
        </authorList>
    </citation>
    <scope>NUCLEOTIDE SEQUENCE</scope>
    <source>
        <strain evidence="1">Gz</strain>
        <tissue evidence="1">Muscle</tissue>
    </source>
</reference>
<keyword evidence="2" id="KW-1185">Reference proteome</keyword>
<protein>
    <submittedName>
        <fullName evidence="1">Uncharacterized protein</fullName>
    </submittedName>
</protein>
<dbReference type="PANTHER" id="PTHR36292">
    <property type="entry name" value="UPF0575 PROTEIN C19ORF67"/>
    <property type="match status" value="1"/>
</dbReference>
<evidence type="ECO:0000313" key="2">
    <source>
        <dbReference type="Proteomes" id="UP001187415"/>
    </source>
</evidence>
<dbReference type="AlphaFoldDB" id="A0AA88LL63"/>
<name>A0AA88LL63_CHASR</name>
<dbReference type="Proteomes" id="UP001187415">
    <property type="component" value="Unassembled WGS sequence"/>
</dbReference>